<reference evidence="2 3" key="1">
    <citation type="submission" date="2017-02" db="EMBL/GenBank/DDBJ databases">
        <title>Genome sequence of the nitrite-oxidizing bacterium Nitrobacter vulgaris strain Ab1.</title>
        <authorList>
            <person name="Mellbye B.L."/>
            <person name="Davis E.W."/>
            <person name="Spieck E."/>
            <person name="Chang J.H."/>
            <person name="Bottomley P.J."/>
            <person name="Sayavedra-Soto L.A."/>
        </authorList>
    </citation>
    <scope>NUCLEOTIDE SEQUENCE [LARGE SCALE GENOMIC DNA]</scope>
    <source>
        <strain evidence="2 3">Ab1</strain>
    </source>
</reference>
<gene>
    <name evidence="2" type="ORF">B2M20_01490</name>
</gene>
<evidence type="ECO:0000313" key="3">
    <source>
        <dbReference type="Proteomes" id="UP000189940"/>
    </source>
</evidence>
<dbReference type="AlphaFoldDB" id="A0A1V4I2J2"/>
<dbReference type="Proteomes" id="UP000189940">
    <property type="component" value="Unassembled WGS sequence"/>
</dbReference>
<organism evidence="2 3">
    <name type="scientific">Nitrobacter vulgaris</name>
    <dbReference type="NCBI Taxonomy" id="29421"/>
    <lineage>
        <taxon>Bacteria</taxon>
        <taxon>Pseudomonadati</taxon>
        <taxon>Pseudomonadota</taxon>
        <taxon>Alphaproteobacteria</taxon>
        <taxon>Hyphomicrobiales</taxon>
        <taxon>Nitrobacteraceae</taxon>
        <taxon>Nitrobacter</taxon>
    </lineage>
</organism>
<sequence length="99" mass="10872">MAQATDTDTTPTTTTDNRPAFNDVTCELGVGIELLISHLDKAFNAGFELDMKVGSDVMDAIIAAQWIAKRLDEDIHKLGFEFDGTRCDQDETMFAQAAE</sequence>
<evidence type="ECO:0000256" key="1">
    <source>
        <dbReference type="SAM" id="MobiDB-lite"/>
    </source>
</evidence>
<dbReference type="RefSeq" id="WP_079445336.1">
    <property type="nucleotide sequence ID" value="NZ_MWPQ01000004.1"/>
</dbReference>
<comment type="caution">
    <text evidence="2">The sequence shown here is derived from an EMBL/GenBank/DDBJ whole genome shotgun (WGS) entry which is preliminary data.</text>
</comment>
<proteinExistence type="predicted"/>
<protein>
    <submittedName>
        <fullName evidence="2">Uncharacterized protein</fullName>
    </submittedName>
</protein>
<name>A0A1V4I2J2_NITVU</name>
<keyword evidence="3" id="KW-1185">Reference proteome</keyword>
<accession>A0A1V4I2J2</accession>
<dbReference type="EMBL" id="MWPQ01000004">
    <property type="protein sequence ID" value="OPH84441.1"/>
    <property type="molecule type" value="Genomic_DNA"/>
</dbReference>
<feature type="compositionally biased region" description="Low complexity" evidence="1">
    <location>
        <begin position="1"/>
        <end position="16"/>
    </location>
</feature>
<feature type="region of interest" description="Disordered" evidence="1">
    <location>
        <begin position="1"/>
        <end position="20"/>
    </location>
</feature>
<evidence type="ECO:0000313" key="2">
    <source>
        <dbReference type="EMBL" id="OPH84441.1"/>
    </source>
</evidence>